<comment type="caution">
    <text evidence="1">The sequence shown here is derived from an EMBL/GenBank/DDBJ whole genome shotgun (WGS) entry which is preliminary data.</text>
</comment>
<protein>
    <submittedName>
        <fullName evidence="1">Uncharacterized protein</fullName>
    </submittedName>
</protein>
<keyword evidence="2" id="KW-1185">Reference proteome</keyword>
<evidence type="ECO:0000313" key="2">
    <source>
        <dbReference type="Proteomes" id="UP001295423"/>
    </source>
</evidence>
<dbReference type="EMBL" id="CAKOGP040002313">
    <property type="protein sequence ID" value="CAJ1966685.1"/>
    <property type="molecule type" value="Genomic_DNA"/>
</dbReference>
<accession>A0AAD2G9T6</accession>
<dbReference type="Proteomes" id="UP001295423">
    <property type="component" value="Unassembled WGS sequence"/>
</dbReference>
<proteinExistence type="predicted"/>
<name>A0AAD2G9T6_9STRA</name>
<dbReference type="Gene3D" id="1.25.40.10">
    <property type="entry name" value="Tetratricopeptide repeat domain"/>
    <property type="match status" value="1"/>
</dbReference>
<dbReference type="AlphaFoldDB" id="A0AAD2G9T6"/>
<reference evidence="1" key="1">
    <citation type="submission" date="2023-08" db="EMBL/GenBank/DDBJ databases">
        <authorList>
            <person name="Audoor S."/>
            <person name="Bilcke G."/>
        </authorList>
    </citation>
    <scope>NUCLEOTIDE SEQUENCE</scope>
</reference>
<sequence length="440" mass="48627">MASPRILCSRGTLRLRHQFTRRYRLFSSSSSNSAASDGLGFSVASLGLEKSFVQPVVASIRQLPEIEALYQDKKFASTSGVENLNRAVDVFASFSKGGREHLAVCALLAESKQRMAQHQDVLEILIEMEELAQQDGSIPNSFEDLTLAKAKTCWTKGDFDGSAELCETIISTYNDLDETFPTTNLHMASAMSGKALSQLASMKTIDDAYSVRDYFRIAVKFLERHPPSSNSLPQAVAYGNCGSAEAAYALFLEETNDVSVPMDAALRCWFQGMQHLKGTVPTHLEMSSNTLEANLQTNLAWGVLNFEMDRSDRLEKASDYAKQALSAHDGEGGANIWGMRRVLSTVADCYHQAGSAVTAEGLFQTAIDKKKVFLHPSVLLELQDSYLSYAKLCENWEKRGGDAKQLKDRAMEIENQLPDGWKGKSGVYSSLWFWTPGDFV</sequence>
<organism evidence="1 2">
    <name type="scientific">Cylindrotheca closterium</name>
    <dbReference type="NCBI Taxonomy" id="2856"/>
    <lineage>
        <taxon>Eukaryota</taxon>
        <taxon>Sar</taxon>
        <taxon>Stramenopiles</taxon>
        <taxon>Ochrophyta</taxon>
        <taxon>Bacillariophyta</taxon>
        <taxon>Bacillariophyceae</taxon>
        <taxon>Bacillariophycidae</taxon>
        <taxon>Bacillariales</taxon>
        <taxon>Bacillariaceae</taxon>
        <taxon>Cylindrotheca</taxon>
    </lineage>
</organism>
<dbReference type="InterPro" id="IPR011990">
    <property type="entry name" value="TPR-like_helical_dom_sf"/>
</dbReference>
<gene>
    <name evidence="1" type="ORF">CYCCA115_LOCUS22268</name>
</gene>
<evidence type="ECO:0000313" key="1">
    <source>
        <dbReference type="EMBL" id="CAJ1966685.1"/>
    </source>
</evidence>